<keyword evidence="6" id="KW-1185">Reference proteome</keyword>
<dbReference type="GO" id="GO:0003955">
    <property type="term" value="F:NAD(P)H dehydrogenase (quinone) activity"/>
    <property type="evidence" value="ECO:0007669"/>
    <property type="project" value="TreeGrafter"/>
</dbReference>
<dbReference type="FunFam" id="3.40.50.360:FF:000063">
    <property type="entry name" value="Probable NAD(P)H dehydrogenase"/>
    <property type="match status" value="1"/>
</dbReference>
<reference evidence="5" key="1">
    <citation type="submission" date="2016-10" db="EMBL/GenBank/DDBJ databases">
        <authorList>
            <person name="de Groot N.N."/>
        </authorList>
    </citation>
    <scope>NUCLEOTIDE SEQUENCE [LARGE SCALE GENOMIC DNA]</scope>
    <source>
        <strain evidence="5">BS3782</strain>
    </source>
</reference>
<dbReference type="PANTHER" id="PTHR10204">
    <property type="entry name" value="NAD P H OXIDOREDUCTASE-RELATED"/>
    <property type="match status" value="1"/>
</dbReference>
<reference evidence="4 7" key="3">
    <citation type="submission" date="2019-09" db="EMBL/GenBank/DDBJ databases">
        <title>Draft genome sequences of 48 bacterial type strains from the CCUG.</title>
        <authorList>
            <person name="Tunovic T."/>
            <person name="Pineiro-Iglesias B."/>
            <person name="Unosson C."/>
            <person name="Inganas E."/>
            <person name="Ohlen M."/>
            <person name="Cardew S."/>
            <person name="Jensie-Markopoulos S."/>
            <person name="Salva-Serra F."/>
            <person name="Jaen-Luchoro D."/>
            <person name="Karlsson R."/>
            <person name="Svensson-Stadler L."/>
            <person name="Chun J."/>
            <person name="Moore E."/>
        </authorList>
    </citation>
    <scope>NUCLEOTIDE SEQUENCE [LARGE SCALE GENOMIC DNA]</scope>
    <source>
        <strain evidence="4 7">CCUG 51522</strain>
    </source>
</reference>
<evidence type="ECO:0000259" key="3">
    <source>
        <dbReference type="Pfam" id="PF02525"/>
    </source>
</evidence>
<evidence type="ECO:0000313" key="7">
    <source>
        <dbReference type="Proteomes" id="UP000434925"/>
    </source>
</evidence>
<protein>
    <submittedName>
        <fullName evidence="5">NAD(P)H dehydrogenase (Quinone)</fullName>
    </submittedName>
    <submittedName>
        <fullName evidence="4">NAD(P)H-dependent oxidoreductase</fullName>
    </submittedName>
</protein>
<name>A0A0J6H445_9PSED</name>
<dbReference type="PANTHER" id="PTHR10204:SF34">
    <property type="entry name" value="NAD(P)H DEHYDROGENASE [QUINONE] 1 ISOFORM 1"/>
    <property type="match status" value="1"/>
</dbReference>
<dbReference type="GO" id="GO:0005829">
    <property type="term" value="C:cytosol"/>
    <property type="evidence" value="ECO:0007669"/>
    <property type="project" value="TreeGrafter"/>
</dbReference>
<dbReference type="AlphaFoldDB" id="A0A0J6H445"/>
<dbReference type="Pfam" id="PF02525">
    <property type="entry name" value="Flavodoxin_2"/>
    <property type="match status" value="1"/>
</dbReference>
<dbReference type="Proteomes" id="UP000182814">
    <property type="component" value="Chromosome I"/>
</dbReference>
<proteinExistence type="inferred from homology"/>
<gene>
    <name evidence="4" type="ORF">F7R14_24925</name>
    <name evidence="5" type="ORF">SAMN04490191_3316</name>
</gene>
<dbReference type="InterPro" id="IPR029039">
    <property type="entry name" value="Flavoprotein-like_sf"/>
</dbReference>
<feature type="domain" description="Flavodoxin-like fold" evidence="3">
    <location>
        <begin position="1"/>
        <end position="173"/>
    </location>
</feature>
<dbReference type="InterPro" id="IPR003680">
    <property type="entry name" value="Flavodoxin_fold"/>
</dbReference>
<dbReference type="InterPro" id="IPR051545">
    <property type="entry name" value="NAD(P)H_dehydrogenase_qn"/>
</dbReference>
<evidence type="ECO:0000313" key="5">
    <source>
        <dbReference type="EMBL" id="SDT15028.1"/>
    </source>
</evidence>
<dbReference type="EMBL" id="LT629746">
    <property type="protein sequence ID" value="SDT15028.1"/>
    <property type="molecule type" value="Genomic_DNA"/>
</dbReference>
<evidence type="ECO:0000313" key="4">
    <source>
        <dbReference type="EMBL" id="KAB0500564.1"/>
    </source>
</evidence>
<organism evidence="5 6">
    <name type="scientific">Pseudomonas lini</name>
    <dbReference type="NCBI Taxonomy" id="163011"/>
    <lineage>
        <taxon>Bacteria</taxon>
        <taxon>Pseudomonadati</taxon>
        <taxon>Pseudomonadota</taxon>
        <taxon>Gammaproteobacteria</taxon>
        <taxon>Pseudomonadales</taxon>
        <taxon>Pseudomonadaceae</taxon>
        <taxon>Pseudomonas</taxon>
    </lineage>
</organism>
<accession>A0A0J6H445</accession>
<dbReference type="SUPFAM" id="SSF52218">
    <property type="entry name" value="Flavoproteins"/>
    <property type="match status" value="1"/>
</dbReference>
<keyword evidence="2" id="KW-0560">Oxidoreductase</keyword>
<dbReference type="RefSeq" id="WP_038982635.1">
    <property type="nucleotide sequence ID" value="NZ_JABTYG010000008.1"/>
</dbReference>
<dbReference type="Proteomes" id="UP000434925">
    <property type="component" value="Unassembled WGS sequence"/>
</dbReference>
<evidence type="ECO:0000256" key="1">
    <source>
        <dbReference type="ARBA" id="ARBA00006252"/>
    </source>
</evidence>
<evidence type="ECO:0000256" key="2">
    <source>
        <dbReference type="ARBA" id="ARBA00023002"/>
    </source>
</evidence>
<dbReference type="PATRIC" id="fig|163011.3.peg.109"/>
<evidence type="ECO:0000313" key="6">
    <source>
        <dbReference type="Proteomes" id="UP000182814"/>
    </source>
</evidence>
<dbReference type="EMBL" id="VZPO01000011">
    <property type="protein sequence ID" value="KAB0500564.1"/>
    <property type="molecule type" value="Genomic_DNA"/>
</dbReference>
<dbReference type="Gene3D" id="3.40.50.360">
    <property type="match status" value="1"/>
</dbReference>
<comment type="similarity">
    <text evidence="1">Belongs to the NAD(P)H dehydrogenase (quinone) family.</text>
</comment>
<reference evidence="6" key="2">
    <citation type="submission" date="2016-10" db="EMBL/GenBank/DDBJ databases">
        <authorList>
            <person name="Varghese N."/>
            <person name="Submissions S."/>
        </authorList>
    </citation>
    <scope>NUCLEOTIDE SEQUENCE [LARGE SCALE GENOMIC DNA]</scope>
    <source>
        <strain evidence="6">BS3782</strain>
    </source>
</reference>
<sequence>MHALIVVAHHDAQSLTHSLARHIAEGVCAADSDHSFEIADLWAQGFDPRFGAADLAVHHREAPPPADVVAEQARIDRADALVLVYPVYWWSMPALLKGWIDRVFANGWAFDFSADAKLEKKLRHLRVHLVGVGGADAGTYARHGYADAMKTQIDHGIFDYCGACVVTSELLLDSEIQAPTVHLEAARVIGRELFGGSRCSDTAQNVHHCRPVSADAF</sequence>